<dbReference type="Proteomes" id="UP001195941">
    <property type="component" value="Unassembled WGS sequence"/>
</dbReference>
<sequence>MPEGIITIAGKISSDLHVSQQPRAKGEALIIAKPRGDRSTLADFRTSGCMKMLFPRSPTPDLTAIMLNTAGGITGGDRIALTARAREGSHLRLSTQAAERIYRAQPGETGKVVTRLSVQDGARIDWLPQETILFDRAALDRQLRVDLTGSARFLMVEPLILGRAAMGETVRNARLTDRVRVVRDDIPVFADTMRLSGDLLEHMARAATGGGAGAMASVLLATSESEAETLLAPVRALLPDTAGASVIRPGLLYLRLLAPDGFELRKTLIPVLQRLNGANLPRTWMI</sequence>
<reference evidence="4 5" key="1">
    <citation type="journal article" date="2021" name="Arch. Microbiol.">
        <title>Thalassobius aquimarinus sp. nov., isolated from the Sea of Japan seashore.</title>
        <authorList>
            <person name="Kurilenko V.V."/>
            <person name="Romanenko L.A."/>
            <person name="Chernysheva N.Y."/>
            <person name="Velansky P.V."/>
            <person name="Tekutyeva L.A."/>
            <person name="Isaeva M.P."/>
            <person name="Mikhailov V.V."/>
        </authorList>
    </citation>
    <scope>NUCLEOTIDE SEQUENCE [LARGE SCALE GENOMIC DNA]</scope>
    <source>
        <strain evidence="4 5">KMM 8518</strain>
    </source>
</reference>
<comment type="function">
    <text evidence="3">Required for maturation of urease via the functional incorporation of the urease nickel metallocenter.</text>
</comment>
<comment type="subunit">
    <text evidence="3">UreD, UreF and UreG form a complex that acts as a GTP-hydrolysis-dependent molecular chaperone, activating the urease apoprotein by helping to assemble the nickel containing metallocenter of UreC. The UreE protein probably delivers the nickel.</text>
</comment>
<evidence type="ECO:0000256" key="3">
    <source>
        <dbReference type="HAMAP-Rule" id="MF_01384"/>
    </source>
</evidence>
<dbReference type="PANTHER" id="PTHR33643">
    <property type="entry name" value="UREASE ACCESSORY PROTEIN D"/>
    <property type="match status" value="1"/>
</dbReference>
<dbReference type="HAMAP" id="MF_01384">
    <property type="entry name" value="UreD"/>
    <property type="match status" value="1"/>
</dbReference>
<keyword evidence="2 3" id="KW-0143">Chaperone</keyword>
<keyword evidence="3" id="KW-0996">Nickel insertion</keyword>
<protein>
    <recommendedName>
        <fullName evidence="3">Urease accessory protein UreD</fullName>
    </recommendedName>
</protein>
<name>A0ABS5HTX7_9RHOB</name>
<dbReference type="EMBL" id="JADMKU010000014">
    <property type="protein sequence ID" value="MBR9652373.1"/>
    <property type="molecule type" value="Genomic_DNA"/>
</dbReference>
<organism evidence="4 5">
    <name type="scientific">Thalassovita aquimarina</name>
    <dbReference type="NCBI Taxonomy" id="2785917"/>
    <lineage>
        <taxon>Bacteria</taxon>
        <taxon>Pseudomonadati</taxon>
        <taxon>Pseudomonadota</taxon>
        <taxon>Alphaproteobacteria</taxon>
        <taxon>Rhodobacterales</taxon>
        <taxon>Roseobacteraceae</taxon>
        <taxon>Thalassovita</taxon>
    </lineage>
</organism>
<dbReference type="InterPro" id="IPR002669">
    <property type="entry name" value="UreD"/>
</dbReference>
<accession>A0ABS5HTX7</accession>
<gene>
    <name evidence="3" type="primary">ureD</name>
    <name evidence="4" type="ORF">IT775_14740</name>
</gene>
<evidence type="ECO:0000256" key="1">
    <source>
        <dbReference type="ARBA" id="ARBA00007177"/>
    </source>
</evidence>
<dbReference type="PANTHER" id="PTHR33643:SF1">
    <property type="entry name" value="UREASE ACCESSORY PROTEIN D"/>
    <property type="match status" value="1"/>
</dbReference>
<evidence type="ECO:0000313" key="4">
    <source>
        <dbReference type="EMBL" id="MBR9652373.1"/>
    </source>
</evidence>
<proteinExistence type="inferred from homology"/>
<evidence type="ECO:0000313" key="5">
    <source>
        <dbReference type="Proteomes" id="UP001195941"/>
    </source>
</evidence>
<evidence type="ECO:0000256" key="2">
    <source>
        <dbReference type="ARBA" id="ARBA00023186"/>
    </source>
</evidence>
<keyword evidence="3" id="KW-0963">Cytoplasm</keyword>
<keyword evidence="5" id="KW-1185">Reference proteome</keyword>
<comment type="caution">
    <text evidence="4">The sequence shown here is derived from an EMBL/GenBank/DDBJ whole genome shotgun (WGS) entry which is preliminary data.</text>
</comment>
<comment type="similarity">
    <text evidence="1 3">Belongs to the UreD family.</text>
</comment>
<dbReference type="Pfam" id="PF01774">
    <property type="entry name" value="UreD"/>
    <property type="match status" value="1"/>
</dbReference>
<comment type="subcellular location">
    <subcellularLocation>
        <location evidence="3">Cytoplasm</location>
    </subcellularLocation>
</comment>